<proteinExistence type="predicted"/>
<comment type="caution">
    <text evidence="1">The sequence shown here is derived from an EMBL/GenBank/DDBJ whole genome shotgun (WGS) entry which is preliminary data.</text>
</comment>
<dbReference type="AlphaFoldDB" id="A0A1Y1VYX5"/>
<protein>
    <submittedName>
        <fullName evidence="1">Bet v1-like protein</fullName>
    </submittedName>
</protein>
<reference evidence="1 2" key="1">
    <citation type="submission" date="2016-07" db="EMBL/GenBank/DDBJ databases">
        <title>Pervasive Adenine N6-methylation of Active Genes in Fungi.</title>
        <authorList>
            <consortium name="DOE Joint Genome Institute"/>
            <person name="Mondo S.J."/>
            <person name="Dannebaum R.O."/>
            <person name="Kuo R.C."/>
            <person name="Labutti K."/>
            <person name="Haridas S."/>
            <person name="Kuo A."/>
            <person name="Salamov A."/>
            <person name="Ahrendt S.R."/>
            <person name="Lipzen A."/>
            <person name="Sullivan W."/>
            <person name="Andreopoulos W.B."/>
            <person name="Clum A."/>
            <person name="Lindquist E."/>
            <person name="Daum C."/>
            <person name="Ramamoorthy G.K."/>
            <person name="Gryganskyi A."/>
            <person name="Culley D."/>
            <person name="Magnuson J.K."/>
            <person name="James T.Y."/>
            <person name="O'Malley M.A."/>
            <person name="Stajich J.E."/>
            <person name="Spatafora J.W."/>
            <person name="Visel A."/>
            <person name="Grigoriev I.V."/>
        </authorList>
    </citation>
    <scope>NUCLEOTIDE SEQUENCE [LARGE SCALE GENOMIC DNA]</scope>
    <source>
        <strain evidence="1 2">ATCC 12442</strain>
    </source>
</reference>
<accession>A0A1Y1VYX5</accession>
<dbReference type="InterPro" id="IPR019587">
    <property type="entry name" value="Polyketide_cyclase/dehydratase"/>
</dbReference>
<dbReference type="PANTHER" id="PTHR39332:SF7">
    <property type="entry name" value="SRPBCC FAMILY PROTEIN"/>
    <property type="match status" value="1"/>
</dbReference>
<dbReference type="Pfam" id="PF10604">
    <property type="entry name" value="Polyketide_cyc2"/>
    <property type="match status" value="1"/>
</dbReference>
<gene>
    <name evidence="1" type="ORF">DL89DRAFT_286201</name>
</gene>
<dbReference type="OrthoDB" id="10255646at2759"/>
<evidence type="ECO:0000313" key="2">
    <source>
        <dbReference type="Proteomes" id="UP000193922"/>
    </source>
</evidence>
<dbReference type="InterPro" id="IPR023393">
    <property type="entry name" value="START-like_dom_sf"/>
</dbReference>
<evidence type="ECO:0000313" key="1">
    <source>
        <dbReference type="EMBL" id="ORX66467.1"/>
    </source>
</evidence>
<keyword evidence="2" id="KW-1185">Reference proteome</keyword>
<sequence>MSSQNTESRVINAPVQKVWSALRAQDFKFWSLVKTVEQTASATEVGSTRKVTFTDGTVQDYRLVEFSELHNTLTYEIVDSEPAVPVLSAQHTIRVFRVSADDSTFVQWSSDFSSVGSEAAVADSKYKKLEALADLAKALEN</sequence>
<dbReference type="GeneID" id="63806501"/>
<name>A0A1Y1VYX5_9FUNG</name>
<dbReference type="EMBL" id="MCFD01000015">
    <property type="protein sequence ID" value="ORX66467.1"/>
    <property type="molecule type" value="Genomic_DNA"/>
</dbReference>
<dbReference type="SUPFAM" id="SSF55961">
    <property type="entry name" value="Bet v1-like"/>
    <property type="match status" value="1"/>
</dbReference>
<dbReference type="RefSeq" id="XP_040740455.1">
    <property type="nucleotide sequence ID" value="XM_040889853.1"/>
</dbReference>
<dbReference type="Gene3D" id="3.30.530.20">
    <property type="match status" value="1"/>
</dbReference>
<dbReference type="PANTHER" id="PTHR39332">
    <property type="entry name" value="BLL4707 PROTEIN"/>
    <property type="match status" value="1"/>
</dbReference>
<organism evidence="1 2">
    <name type="scientific">Linderina pennispora</name>
    <dbReference type="NCBI Taxonomy" id="61395"/>
    <lineage>
        <taxon>Eukaryota</taxon>
        <taxon>Fungi</taxon>
        <taxon>Fungi incertae sedis</taxon>
        <taxon>Zoopagomycota</taxon>
        <taxon>Kickxellomycotina</taxon>
        <taxon>Kickxellomycetes</taxon>
        <taxon>Kickxellales</taxon>
        <taxon>Kickxellaceae</taxon>
        <taxon>Linderina</taxon>
    </lineage>
</organism>
<dbReference type="Proteomes" id="UP000193922">
    <property type="component" value="Unassembled WGS sequence"/>
</dbReference>
<dbReference type="CDD" id="cd07821">
    <property type="entry name" value="PYR_PYL_RCAR_like"/>
    <property type="match status" value="1"/>
</dbReference>